<evidence type="ECO:0000313" key="2">
    <source>
        <dbReference type="Proteomes" id="UP000051647"/>
    </source>
</evidence>
<accession>A0A0R1SCQ3</accession>
<dbReference type="Proteomes" id="UP000051647">
    <property type="component" value="Unassembled WGS sequence"/>
</dbReference>
<organism evidence="1 2">
    <name type="scientific">Companilactobacillus versmoldensis DSM 14857 = KCTC 3814</name>
    <dbReference type="NCBI Taxonomy" id="1423815"/>
    <lineage>
        <taxon>Bacteria</taxon>
        <taxon>Bacillati</taxon>
        <taxon>Bacillota</taxon>
        <taxon>Bacilli</taxon>
        <taxon>Lactobacillales</taxon>
        <taxon>Lactobacillaceae</taxon>
        <taxon>Companilactobacillus</taxon>
    </lineage>
</organism>
<dbReference type="PATRIC" id="fig|1423815.3.peg.392"/>
<proteinExistence type="predicted"/>
<dbReference type="AlphaFoldDB" id="A0A0R1SCQ3"/>
<protein>
    <submittedName>
        <fullName evidence="1">Uncharacterized protein</fullName>
    </submittedName>
</protein>
<name>A0A0R1SCQ3_9LACO</name>
<sequence length="234" mass="26517">MKESEFFKVTEVNNLDDDIQMDPYMAMNFEFTFGVVETNQRYQSYLTEYNRVDDARFKGLVESATTVPLSSLNVDQAFGDQRISFKDQATLDNFSDNIKQIQSSDYDAQTKYIGEKLMVAIVEGLPRNAHDDFLKTQNGMAQQNIDKVYAVHGIGTKSFYFDDLDLAVDVADEMYKKACQKINANGPQLDVEPDILMNYTSCIVTYQLGEKGVYQGTTPIYQMTPTKKPSSIAK</sequence>
<dbReference type="OrthoDB" id="2274636at2"/>
<dbReference type="EMBL" id="AZFA01000011">
    <property type="protein sequence ID" value="KRL66780.1"/>
    <property type="molecule type" value="Genomic_DNA"/>
</dbReference>
<dbReference type="RefSeq" id="WP_010623396.1">
    <property type="nucleotide sequence ID" value="NZ_AZFA01000011.1"/>
</dbReference>
<comment type="caution">
    <text evidence="1">The sequence shown here is derived from an EMBL/GenBank/DDBJ whole genome shotgun (WGS) entry which is preliminary data.</text>
</comment>
<evidence type="ECO:0000313" key="1">
    <source>
        <dbReference type="EMBL" id="KRL66780.1"/>
    </source>
</evidence>
<gene>
    <name evidence="1" type="ORF">FC27_GL000385</name>
</gene>
<reference evidence="1 2" key="1">
    <citation type="journal article" date="2015" name="Genome Announc.">
        <title>Expanding the biotechnology potential of lactobacilli through comparative genomics of 213 strains and associated genera.</title>
        <authorList>
            <person name="Sun Z."/>
            <person name="Harris H.M."/>
            <person name="McCann A."/>
            <person name="Guo C."/>
            <person name="Argimon S."/>
            <person name="Zhang W."/>
            <person name="Yang X."/>
            <person name="Jeffery I.B."/>
            <person name="Cooney J.C."/>
            <person name="Kagawa T.F."/>
            <person name="Liu W."/>
            <person name="Song Y."/>
            <person name="Salvetti E."/>
            <person name="Wrobel A."/>
            <person name="Rasinkangas P."/>
            <person name="Parkhill J."/>
            <person name="Rea M.C."/>
            <person name="O'Sullivan O."/>
            <person name="Ritari J."/>
            <person name="Douillard F.P."/>
            <person name="Paul Ross R."/>
            <person name="Yang R."/>
            <person name="Briner A.E."/>
            <person name="Felis G.E."/>
            <person name="de Vos W.M."/>
            <person name="Barrangou R."/>
            <person name="Klaenhammer T.R."/>
            <person name="Caufield P.W."/>
            <person name="Cui Y."/>
            <person name="Zhang H."/>
            <person name="O'Toole P.W."/>
        </authorList>
    </citation>
    <scope>NUCLEOTIDE SEQUENCE [LARGE SCALE GENOMIC DNA]</scope>
    <source>
        <strain evidence="1 2">DSM 14857</strain>
    </source>
</reference>
<dbReference type="STRING" id="1423815.FC27_GL000385"/>
<keyword evidence="2" id="KW-1185">Reference proteome</keyword>